<dbReference type="GO" id="GO:0016747">
    <property type="term" value="F:acyltransferase activity, transferring groups other than amino-acyl groups"/>
    <property type="evidence" value="ECO:0007669"/>
    <property type="project" value="UniProtKB-ARBA"/>
</dbReference>
<keyword evidence="1 3" id="KW-0808">Transferase</keyword>
<evidence type="ECO:0000313" key="4">
    <source>
        <dbReference type="Proteomes" id="UP000325081"/>
    </source>
</evidence>
<gene>
    <name evidence="3" type="ORF">STAS_25357</name>
</gene>
<keyword evidence="2" id="KW-0012">Acyltransferase</keyword>
<name>A0A5A7QTI9_STRAF</name>
<dbReference type="InterPro" id="IPR051504">
    <property type="entry name" value="Plant_metabolite_acyltrans"/>
</dbReference>
<dbReference type="Proteomes" id="UP000325081">
    <property type="component" value="Unassembled WGS sequence"/>
</dbReference>
<dbReference type="Pfam" id="PF02458">
    <property type="entry name" value="Transferase"/>
    <property type="match status" value="2"/>
</dbReference>
<accession>A0A5A7QTI9</accession>
<reference evidence="4" key="1">
    <citation type="journal article" date="2019" name="Curr. Biol.">
        <title>Genome Sequence of Striga asiatica Provides Insight into the Evolution of Plant Parasitism.</title>
        <authorList>
            <person name="Yoshida S."/>
            <person name="Kim S."/>
            <person name="Wafula E.K."/>
            <person name="Tanskanen J."/>
            <person name="Kim Y.M."/>
            <person name="Honaas L."/>
            <person name="Yang Z."/>
            <person name="Spallek T."/>
            <person name="Conn C.E."/>
            <person name="Ichihashi Y."/>
            <person name="Cheong K."/>
            <person name="Cui S."/>
            <person name="Der J.P."/>
            <person name="Gundlach H."/>
            <person name="Jiao Y."/>
            <person name="Hori C."/>
            <person name="Ishida J.K."/>
            <person name="Kasahara H."/>
            <person name="Kiba T."/>
            <person name="Kim M.S."/>
            <person name="Koo N."/>
            <person name="Laohavisit A."/>
            <person name="Lee Y.H."/>
            <person name="Lumba S."/>
            <person name="McCourt P."/>
            <person name="Mortimer J.C."/>
            <person name="Mutuku J.M."/>
            <person name="Nomura T."/>
            <person name="Sasaki-Sekimoto Y."/>
            <person name="Seto Y."/>
            <person name="Wang Y."/>
            <person name="Wakatake T."/>
            <person name="Sakakibara H."/>
            <person name="Demura T."/>
            <person name="Yamaguchi S."/>
            <person name="Yoneyama K."/>
            <person name="Manabe R.I."/>
            <person name="Nelson D.C."/>
            <person name="Schulman A.H."/>
            <person name="Timko M.P."/>
            <person name="dePamphilis C.W."/>
            <person name="Choi D."/>
            <person name="Shirasu K."/>
        </authorList>
    </citation>
    <scope>NUCLEOTIDE SEQUENCE [LARGE SCALE GENOMIC DNA]</scope>
    <source>
        <strain evidence="4">cv. UVA1</strain>
    </source>
</reference>
<sequence>MTAFIEICRVGPPPDSAAKCSLPLTYQDIFWLHFHPIRRLLFYDLSCSKPEFSDNLVPKLKHSLARVLKQYFPLAGKIVYPSDTSEEDKPVIRFEPGDSVPLAIFESNDDFDLLVGNQPREADSFYDYIPQLPDIAIDSSGRKLLKLLALQVTLFPGRGVCIGIANHHAAGDASSIVGFIRAWASTCKLDRARESHEDYSLPVFDRSMIKDPRGFGSFIWNRAKRNQLTLSPFPLPTKRVRATYIVSRAQIEKLKDLVSAEVPSFVHLSSFVVTSAYAWTCLAKSLSAVEEEEKSRVGGNDDVEFFMFTADIRARVDPPVPGNYFGNFLSGGLGRARNGELVGPGGFVLAARVIAEQVKHVVNDKDRVLERLEDRIEEIGSIVGKRVFSVSGSNRVDLYGADFGFGRARKVETLSIDGEKYAMSICKPRDFEGGLEIGLSLPKAVMDVFAGLFSDGLKP</sequence>
<dbReference type="OrthoDB" id="877552at2759"/>
<dbReference type="AlphaFoldDB" id="A0A5A7QTI9"/>
<keyword evidence="4" id="KW-1185">Reference proteome</keyword>
<evidence type="ECO:0000313" key="3">
    <source>
        <dbReference type="EMBL" id="GER48198.1"/>
    </source>
</evidence>
<evidence type="ECO:0000256" key="2">
    <source>
        <dbReference type="ARBA" id="ARBA00023315"/>
    </source>
</evidence>
<dbReference type="InterPro" id="IPR023213">
    <property type="entry name" value="CAT-like_dom_sf"/>
</dbReference>
<protein>
    <submittedName>
        <fullName evidence="3">HXXXD-type acyl-transferase family protein</fullName>
    </submittedName>
</protein>
<comment type="caution">
    <text evidence="3">The sequence shown here is derived from an EMBL/GenBank/DDBJ whole genome shotgun (WGS) entry which is preliminary data.</text>
</comment>
<dbReference type="SUPFAM" id="SSF52777">
    <property type="entry name" value="CoA-dependent acyltransferases"/>
    <property type="match status" value="1"/>
</dbReference>
<dbReference type="PANTHER" id="PTHR31625">
    <property type="match status" value="1"/>
</dbReference>
<organism evidence="3 4">
    <name type="scientific">Striga asiatica</name>
    <name type="common">Asiatic witchweed</name>
    <name type="synonym">Buchnera asiatica</name>
    <dbReference type="NCBI Taxonomy" id="4170"/>
    <lineage>
        <taxon>Eukaryota</taxon>
        <taxon>Viridiplantae</taxon>
        <taxon>Streptophyta</taxon>
        <taxon>Embryophyta</taxon>
        <taxon>Tracheophyta</taxon>
        <taxon>Spermatophyta</taxon>
        <taxon>Magnoliopsida</taxon>
        <taxon>eudicotyledons</taxon>
        <taxon>Gunneridae</taxon>
        <taxon>Pentapetalae</taxon>
        <taxon>asterids</taxon>
        <taxon>lamiids</taxon>
        <taxon>Lamiales</taxon>
        <taxon>Orobanchaceae</taxon>
        <taxon>Buchnereae</taxon>
        <taxon>Striga</taxon>
    </lineage>
</organism>
<proteinExistence type="predicted"/>
<dbReference type="EMBL" id="BKCP01008181">
    <property type="protein sequence ID" value="GER48198.1"/>
    <property type="molecule type" value="Genomic_DNA"/>
</dbReference>
<dbReference type="Gene3D" id="3.30.559.10">
    <property type="entry name" value="Chloramphenicol acetyltransferase-like domain"/>
    <property type="match status" value="2"/>
</dbReference>
<evidence type="ECO:0000256" key="1">
    <source>
        <dbReference type="ARBA" id="ARBA00022679"/>
    </source>
</evidence>